<dbReference type="InterPro" id="IPR015943">
    <property type="entry name" value="WD40/YVTN_repeat-like_dom_sf"/>
</dbReference>
<evidence type="ECO:0000259" key="3">
    <source>
        <dbReference type="Pfam" id="PF13360"/>
    </source>
</evidence>
<evidence type="ECO:0000313" key="4">
    <source>
        <dbReference type="EMBL" id="MCC9642424.1"/>
    </source>
</evidence>
<dbReference type="Pfam" id="PF13360">
    <property type="entry name" value="PQQ_2"/>
    <property type="match status" value="1"/>
</dbReference>
<dbReference type="SUPFAM" id="SSF50998">
    <property type="entry name" value="Quinoprotein alcohol dehydrogenase-like"/>
    <property type="match status" value="1"/>
</dbReference>
<dbReference type="PANTHER" id="PTHR34512">
    <property type="entry name" value="CELL SURFACE PROTEIN"/>
    <property type="match status" value="1"/>
</dbReference>
<dbReference type="Proteomes" id="UP001430306">
    <property type="component" value="Unassembled WGS sequence"/>
</dbReference>
<dbReference type="Gene3D" id="2.40.10.480">
    <property type="match status" value="1"/>
</dbReference>
<dbReference type="InterPro" id="IPR002372">
    <property type="entry name" value="PQQ_rpt_dom"/>
</dbReference>
<dbReference type="EMBL" id="JAJKFW010000020">
    <property type="protein sequence ID" value="MCC9642424.1"/>
    <property type="molecule type" value="Genomic_DNA"/>
</dbReference>
<dbReference type="InterPro" id="IPR018391">
    <property type="entry name" value="PQQ_b-propeller_rpt"/>
</dbReference>
<dbReference type="SMART" id="SM00564">
    <property type="entry name" value="PQQ"/>
    <property type="match status" value="4"/>
</dbReference>
<feature type="region of interest" description="Disordered" evidence="1">
    <location>
        <begin position="453"/>
        <end position="531"/>
    </location>
</feature>
<feature type="domain" description="Pyrrolo-quinoline quinone repeat" evidence="3">
    <location>
        <begin position="205"/>
        <end position="437"/>
    </location>
</feature>
<keyword evidence="2" id="KW-0732">Signal</keyword>
<accession>A0ABS8NFU0</accession>
<evidence type="ECO:0000313" key="5">
    <source>
        <dbReference type="Proteomes" id="UP001430306"/>
    </source>
</evidence>
<feature type="signal peptide" evidence="2">
    <location>
        <begin position="1"/>
        <end position="27"/>
    </location>
</feature>
<dbReference type="PANTHER" id="PTHR34512:SF30">
    <property type="entry name" value="OUTER MEMBRANE PROTEIN ASSEMBLY FACTOR BAMB"/>
    <property type="match status" value="1"/>
</dbReference>
<dbReference type="RefSeq" id="WP_230273231.1">
    <property type="nucleotide sequence ID" value="NZ_JAJKFW010000020.1"/>
</dbReference>
<name>A0ABS8NFU0_9BACT</name>
<comment type="caution">
    <text evidence="4">The sequence shown here is derived from an EMBL/GenBank/DDBJ whole genome shotgun (WGS) entry which is preliminary data.</text>
</comment>
<evidence type="ECO:0000256" key="1">
    <source>
        <dbReference type="SAM" id="MobiDB-lite"/>
    </source>
</evidence>
<dbReference type="InterPro" id="IPR011047">
    <property type="entry name" value="Quinoprotein_ADH-like_sf"/>
</dbReference>
<feature type="compositionally biased region" description="Basic and acidic residues" evidence="1">
    <location>
        <begin position="514"/>
        <end position="531"/>
    </location>
</feature>
<sequence length="531" mass="55267">MIRCLKRSWCTLGLAGTLLAMPLSVQAEDWSRFRGPNGSGVSQDGGSLPGKWSPNANVAWRTELPGAGVSSPIVVGDRVFVTAYSGYGLDRQDPGDIKNLVRHLVCVDLSSGEVLWQKDVPAAQPEDPYTGIGVTAHGYASHTPVSDGQRVYAYFGKSGLHAFDLDGNTLWNVDLGNESDPWKWGSSSSPIVYEDKVIVTASAESQSVVAVNKDNGEVVWRQEAEGLDGMWGTPAVAKIDDGRSDLVMSVAKEVWGLDPATGKLRWYAATSGAEQAHSSAIVDGNQVFAFTGRGGGSAAVEAGGTGDVTDSKIAWTGRDSARFGSPVFDGEHLYLVAGGVLSVIDAKTGDKVDQLRLEGATRGGGMGSQDYGSPIIADGKLIYVNGTGQAFVYQLGEEAELLSVNRFTSDAESFGGSPAVSQGKLLVRSNKNLYCVTDEGETVDPADNQLAASEAPEGRGFGGPGGRGGFGNRGGQRGGEGGPRAGGPRGGGRGEGGRGGFGGGRGGRGGFGGGEREDTRPDRPQRPESEF</sequence>
<feature type="compositionally biased region" description="Gly residues" evidence="1">
    <location>
        <begin position="459"/>
        <end position="513"/>
    </location>
</feature>
<evidence type="ECO:0000256" key="2">
    <source>
        <dbReference type="SAM" id="SignalP"/>
    </source>
</evidence>
<keyword evidence="5" id="KW-1185">Reference proteome</keyword>
<feature type="chain" id="PRO_5047095617" evidence="2">
    <location>
        <begin position="28"/>
        <end position="531"/>
    </location>
</feature>
<protein>
    <submittedName>
        <fullName evidence="4">PQQ-binding-like beta-propeller repeat protein</fullName>
    </submittedName>
</protein>
<reference evidence="4" key="1">
    <citation type="submission" date="2021-11" db="EMBL/GenBank/DDBJ databases">
        <title>Genome sequence.</title>
        <authorList>
            <person name="Sun Q."/>
        </authorList>
    </citation>
    <scope>NUCLEOTIDE SEQUENCE</scope>
    <source>
        <strain evidence="4">JC740</strain>
    </source>
</reference>
<organism evidence="4 5">
    <name type="scientific">Rhodopirellula halodulae</name>
    <dbReference type="NCBI Taxonomy" id="2894198"/>
    <lineage>
        <taxon>Bacteria</taxon>
        <taxon>Pseudomonadati</taxon>
        <taxon>Planctomycetota</taxon>
        <taxon>Planctomycetia</taxon>
        <taxon>Pirellulales</taxon>
        <taxon>Pirellulaceae</taxon>
        <taxon>Rhodopirellula</taxon>
    </lineage>
</organism>
<dbReference type="Gene3D" id="2.130.10.10">
    <property type="entry name" value="YVTN repeat-like/Quinoprotein amine dehydrogenase"/>
    <property type="match status" value="1"/>
</dbReference>
<gene>
    <name evidence="4" type="ORF">LOC71_09075</name>
</gene>
<proteinExistence type="predicted"/>